<keyword evidence="3" id="KW-1185">Reference proteome</keyword>
<dbReference type="Gene3D" id="2.130.10.10">
    <property type="entry name" value="YVTN repeat-like/Quinoprotein amine dehydrogenase"/>
    <property type="match status" value="1"/>
</dbReference>
<dbReference type="EMBL" id="QZWG01000002">
    <property type="protein sequence ID" value="RZC25171.1"/>
    <property type="molecule type" value="Genomic_DNA"/>
</dbReference>
<evidence type="ECO:0000313" key="2">
    <source>
        <dbReference type="EMBL" id="RZC25171.1"/>
    </source>
</evidence>
<evidence type="ECO:0000256" key="1">
    <source>
        <dbReference type="PROSITE-ProRule" id="PRU00221"/>
    </source>
</evidence>
<organism evidence="2 3">
    <name type="scientific">Glycine soja</name>
    <name type="common">Wild soybean</name>
    <dbReference type="NCBI Taxonomy" id="3848"/>
    <lineage>
        <taxon>Eukaryota</taxon>
        <taxon>Viridiplantae</taxon>
        <taxon>Streptophyta</taxon>
        <taxon>Embryophyta</taxon>
        <taxon>Tracheophyta</taxon>
        <taxon>Spermatophyta</taxon>
        <taxon>Magnoliopsida</taxon>
        <taxon>eudicotyledons</taxon>
        <taxon>Gunneridae</taxon>
        <taxon>Pentapetalae</taxon>
        <taxon>rosids</taxon>
        <taxon>fabids</taxon>
        <taxon>Fabales</taxon>
        <taxon>Fabaceae</taxon>
        <taxon>Papilionoideae</taxon>
        <taxon>50 kb inversion clade</taxon>
        <taxon>NPAAA clade</taxon>
        <taxon>indigoferoid/millettioid clade</taxon>
        <taxon>Phaseoleae</taxon>
        <taxon>Glycine</taxon>
        <taxon>Glycine subgen. Soja</taxon>
    </lineage>
</organism>
<reference evidence="2 3" key="1">
    <citation type="submission" date="2018-09" db="EMBL/GenBank/DDBJ databases">
        <title>A high-quality reference genome of wild soybean provides a powerful tool to mine soybean genomes.</title>
        <authorList>
            <person name="Xie M."/>
            <person name="Chung C.Y.L."/>
            <person name="Li M.-W."/>
            <person name="Wong F.-L."/>
            <person name="Chan T.-F."/>
            <person name="Lam H.-M."/>
        </authorList>
    </citation>
    <scope>NUCLEOTIDE SEQUENCE [LARGE SCALE GENOMIC DNA]</scope>
    <source>
        <strain evidence="3">cv. W05</strain>
        <tissue evidence="2">Hypocotyl of etiolated seedlings</tissue>
    </source>
</reference>
<dbReference type="GO" id="GO:0000398">
    <property type="term" value="P:mRNA splicing, via spliceosome"/>
    <property type="evidence" value="ECO:0007669"/>
    <property type="project" value="InterPro"/>
</dbReference>
<dbReference type="InterPro" id="IPR015943">
    <property type="entry name" value="WD40/YVTN_repeat-like_dom_sf"/>
</dbReference>
<dbReference type="InterPro" id="IPR045184">
    <property type="entry name" value="SMU1"/>
</dbReference>
<protein>
    <submittedName>
        <fullName evidence="2">Suppressor of mec-8 and unc-52 protein-like 1</fullName>
    </submittedName>
</protein>
<sequence length="114" mass="12829">MLKEFCGHTLHMNDAIFTNDGSHVIIDSSDYTIKVWDVQTTDHIQTFKPPPPLRGGDASINYVHISPKNTDHIVVVKSFSSGKRESEDFVATCVSPKGEWIYFVGEDKYPNLCI</sequence>
<comment type="caution">
    <text evidence="2">The sequence shown here is derived from an EMBL/GenBank/DDBJ whole genome shotgun (WGS) entry which is preliminary data.</text>
</comment>
<dbReference type="AlphaFoldDB" id="A0A445LPK8"/>
<dbReference type="Proteomes" id="UP000289340">
    <property type="component" value="Chromosome 2"/>
</dbReference>
<evidence type="ECO:0000313" key="3">
    <source>
        <dbReference type="Proteomes" id="UP000289340"/>
    </source>
</evidence>
<gene>
    <name evidence="2" type="ORF">D0Y65_004038</name>
</gene>
<dbReference type="PROSITE" id="PS50294">
    <property type="entry name" value="WD_REPEATS_REGION"/>
    <property type="match status" value="1"/>
</dbReference>
<feature type="repeat" description="WD" evidence="1">
    <location>
        <begin position="5"/>
        <end position="46"/>
    </location>
</feature>
<accession>A0A445LPK8</accession>
<name>A0A445LPK8_GLYSO</name>
<keyword evidence="1" id="KW-0853">WD repeat</keyword>
<dbReference type="PROSITE" id="PS50082">
    <property type="entry name" value="WD_REPEATS_2"/>
    <property type="match status" value="1"/>
</dbReference>
<proteinExistence type="predicted"/>
<dbReference type="SUPFAM" id="SSF82171">
    <property type="entry name" value="DPP6 N-terminal domain-like"/>
    <property type="match status" value="1"/>
</dbReference>
<dbReference type="PANTHER" id="PTHR22848">
    <property type="entry name" value="WD40 REPEAT PROTEIN"/>
    <property type="match status" value="1"/>
</dbReference>
<dbReference type="InterPro" id="IPR001680">
    <property type="entry name" value="WD40_rpt"/>
</dbReference>